<dbReference type="Gene3D" id="2.40.50.140">
    <property type="entry name" value="Nucleic acid-binding proteins"/>
    <property type="match status" value="1"/>
</dbReference>
<dbReference type="PANTHER" id="PTHR12962:SF1">
    <property type="entry name" value="COLD SHOCK DOMAIN-CONTAINING PROTEIN CG9705"/>
    <property type="match status" value="1"/>
</dbReference>
<dbReference type="SMART" id="SM00357">
    <property type="entry name" value="CSP"/>
    <property type="match status" value="1"/>
</dbReference>
<dbReference type="InterPro" id="IPR008613">
    <property type="entry name" value="Excalibur_Ca-bd_domain"/>
</dbReference>
<dbReference type="SMART" id="SM00894">
    <property type="entry name" value="Excalibur"/>
    <property type="match status" value="1"/>
</dbReference>
<dbReference type="CDD" id="cd04458">
    <property type="entry name" value="CSP_CDS"/>
    <property type="match status" value="1"/>
</dbReference>
<evidence type="ECO:0000256" key="1">
    <source>
        <dbReference type="ARBA" id="ARBA00022553"/>
    </source>
</evidence>
<dbReference type="RefSeq" id="WP_284207191.1">
    <property type="nucleotide sequence ID" value="NZ_BSSU01000006.1"/>
</dbReference>
<dbReference type="PROSITE" id="PS51857">
    <property type="entry name" value="CSD_2"/>
    <property type="match status" value="1"/>
</dbReference>
<evidence type="ECO:0000256" key="2">
    <source>
        <dbReference type="RuleBase" id="RU000408"/>
    </source>
</evidence>
<gene>
    <name evidence="4" type="ORF">theurythT_12980</name>
</gene>
<dbReference type="InterPro" id="IPR052069">
    <property type="entry name" value="Ca-reg_mRNA-binding_domain"/>
</dbReference>
<feature type="domain" description="CSD" evidence="3">
    <location>
        <begin position="1"/>
        <end position="67"/>
    </location>
</feature>
<organism evidence="4 5">
    <name type="scientific">Thalassotalea eurytherma</name>
    <dbReference type="NCBI Taxonomy" id="1144278"/>
    <lineage>
        <taxon>Bacteria</taxon>
        <taxon>Pseudomonadati</taxon>
        <taxon>Pseudomonadota</taxon>
        <taxon>Gammaproteobacteria</taxon>
        <taxon>Alteromonadales</taxon>
        <taxon>Colwelliaceae</taxon>
        <taxon>Thalassotalea</taxon>
    </lineage>
</organism>
<dbReference type="InterPro" id="IPR011129">
    <property type="entry name" value="CSD"/>
</dbReference>
<dbReference type="EMBL" id="BSSU01000006">
    <property type="protein sequence ID" value="GLX81846.1"/>
    <property type="molecule type" value="Genomic_DNA"/>
</dbReference>
<dbReference type="SUPFAM" id="SSF50249">
    <property type="entry name" value="Nucleic acid-binding proteins"/>
    <property type="match status" value="1"/>
</dbReference>
<accession>A0ABQ6H5X8</accession>
<sequence length="185" mass="21292">MFRGQLTQWNGEKGFGFIKCDVFSQEIFIHISALKHMSRAPKPGDYIHFDVEEDQGKRRANHARIEGVKAKDQSKSTSKAKLQHSPKLIYSVLIIVITGFVFERFSVKTNEPIKYQPSLNSKLAKPIAKEQQQLSEPTKKFRCDGRQYCSQMTSRKEAEYFNDYCPNTKMDGDNDGIPCENDSRF</sequence>
<proteinExistence type="predicted"/>
<protein>
    <submittedName>
        <fullName evidence="4">Cold-shock protein</fullName>
    </submittedName>
</protein>
<dbReference type="InterPro" id="IPR012340">
    <property type="entry name" value="NA-bd_OB-fold"/>
</dbReference>
<evidence type="ECO:0000313" key="5">
    <source>
        <dbReference type="Proteomes" id="UP001157133"/>
    </source>
</evidence>
<dbReference type="PROSITE" id="PS00352">
    <property type="entry name" value="CSD_1"/>
    <property type="match status" value="1"/>
</dbReference>
<evidence type="ECO:0000313" key="4">
    <source>
        <dbReference type="EMBL" id="GLX81846.1"/>
    </source>
</evidence>
<keyword evidence="5" id="KW-1185">Reference proteome</keyword>
<dbReference type="Pfam" id="PF00313">
    <property type="entry name" value="CSD"/>
    <property type="match status" value="1"/>
</dbReference>
<evidence type="ECO:0000259" key="3">
    <source>
        <dbReference type="PROSITE" id="PS51857"/>
    </source>
</evidence>
<comment type="subcellular location">
    <subcellularLocation>
        <location evidence="2">Cytoplasm</location>
    </subcellularLocation>
</comment>
<dbReference type="Proteomes" id="UP001157133">
    <property type="component" value="Unassembled WGS sequence"/>
</dbReference>
<name>A0ABQ6H5X8_9GAMM</name>
<reference evidence="4 5" key="1">
    <citation type="submission" date="2023-03" db="EMBL/GenBank/DDBJ databases">
        <title>Draft genome sequence of Thalassotalea eurytherma JCM 18482T.</title>
        <authorList>
            <person name="Sawabe T."/>
        </authorList>
    </citation>
    <scope>NUCLEOTIDE SEQUENCE [LARGE SCALE GENOMIC DNA]</scope>
    <source>
        <strain evidence="4 5">JCM 18482</strain>
    </source>
</reference>
<dbReference type="Pfam" id="PF05901">
    <property type="entry name" value="Excalibur"/>
    <property type="match status" value="1"/>
</dbReference>
<dbReference type="PANTHER" id="PTHR12962">
    <property type="entry name" value="CALCIUM-REGULATED HEAT STABLE PROTEIN CRHSP-24-RELATED"/>
    <property type="match status" value="1"/>
</dbReference>
<comment type="caution">
    <text evidence="4">The sequence shown here is derived from an EMBL/GenBank/DDBJ whole genome shotgun (WGS) entry which is preliminary data.</text>
</comment>
<dbReference type="InterPro" id="IPR002059">
    <property type="entry name" value="CSP_DNA-bd"/>
</dbReference>
<keyword evidence="1" id="KW-0597">Phosphoprotein</keyword>
<dbReference type="InterPro" id="IPR019844">
    <property type="entry name" value="CSD_CS"/>
</dbReference>